<comment type="caution">
    <text evidence="2">The sequence shown here is derived from an EMBL/GenBank/DDBJ whole genome shotgun (WGS) entry which is preliminary data.</text>
</comment>
<keyword evidence="3" id="KW-1185">Reference proteome</keyword>
<dbReference type="AlphaFoldDB" id="A0AAV3QLT7"/>
<dbReference type="Proteomes" id="UP001454036">
    <property type="component" value="Unassembled WGS sequence"/>
</dbReference>
<proteinExistence type="predicted"/>
<reference evidence="2 3" key="1">
    <citation type="submission" date="2024-01" db="EMBL/GenBank/DDBJ databases">
        <title>The complete chloroplast genome sequence of Lithospermum erythrorhizon: insights into the phylogenetic relationship among Boraginaceae species and the maternal lineages of purple gromwells.</title>
        <authorList>
            <person name="Okada T."/>
            <person name="Watanabe K."/>
        </authorList>
    </citation>
    <scope>NUCLEOTIDE SEQUENCE [LARGE SCALE GENOMIC DNA]</scope>
</reference>
<feature type="region of interest" description="Disordered" evidence="1">
    <location>
        <begin position="233"/>
        <end position="310"/>
    </location>
</feature>
<gene>
    <name evidence="2" type="ORF">LIER_20519</name>
</gene>
<feature type="region of interest" description="Disordered" evidence="1">
    <location>
        <begin position="31"/>
        <end position="74"/>
    </location>
</feature>
<feature type="compositionally biased region" description="Basic and acidic residues" evidence="1">
    <location>
        <begin position="240"/>
        <end position="249"/>
    </location>
</feature>
<protein>
    <submittedName>
        <fullName evidence="2">Uncharacterized protein</fullName>
    </submittedName>
</protein>
<dbReference type="EMBL" id="BAABME010005224">
    <property type="protein sequence ID" value="GAA0165014.1"/>
    <property type="molecule type" value="Genomic_DNA"/>
</dbReference>
<name>A0AAV3QLT7_LITER</name>
<evidence type="ECO:0000313" key="3">
    <source>
        <dbReference type="Proteomes" id="UP001454036"/>
    </source>
</evidence>
<accession>A0AAV3QLT7</accession>
<evidence type="ECO:0000313" key="2">
    <source>
        <dbReference type="EMBL" id="GAA0165014.1"/>
    </source>
</evidence>
<feature type="region of interest" description="Disordered" evidence="1">
    <location>
        <begin position="155"/>
        <end position="190"/>
    </location>
</feature>
<evidence type="ECO:0000256" key="1">
    <source>
        <dbReference type="SAM" id="MobiDB-lite"/>
    </source>
</evidence>
<sequence>MSAFEKVRQKRIEENQLKMAEFGIKKLAYPTSQSNKSSKKLKLNTSMNSKRKSKNAIDEYTPTENTEINSSEDENEILPADKVKLRTSSKKVILYVMIFTKHLPSLFPNLIGFKYFYHSDVKFSEDTQFNNKKGQLVKELQLKVVLHNKQQQDVVSQVKLSKSNPKRKLAPESQQEQEVVSPPKEQQRKVAIAPGSMSAYLKIKEKLRKEELRGKQSQALVQKLSLQNLEVQTSKSKRSLGHELEEGHENSMGLSDCDLEPERDEDAKHDGVHFGNDNQLEVQTDPLIEQDREDNLVADPSKRKQKRTRGPTVCKDVLEWTLDDHKLIILNEMGEPVGPDKKTVDKFIRFIGTISRNSTLAPLNKIS</sequence>
<organism evidence="2 3">
    <name type="scientific">Lithospermum erythrorhizon</name>
    <name type="common">Purple gromwell</name>
    <name type="synonym">Lithospermum officinale var. erythrorhizon</name>
    <dbReference type="NCBI Taxonomy" id="34254"/>
    <lineage>
        <taxon>Eukaryota</taxon>
        <taxon>Viridiplantae</taxon>
        <taxon>Streptophyta</taxon>
        <taxon>Embryophyta</taxon>
        <taxon>Tracheophyta</taxon>
        <taxon>Spermatophyta</taxon>
        <taxon>Magnoliopsida</taxon>
        <taxon>eudicotyledons</taxon>
        <taxon>Gunneridae</taxon>
        <taxon>Pentapetalae</taxon>
        <taxon>asterids</taxon>
        <taxon>lamiids</taxon>
        <taxon>Boraginales</taxon>
        <taxon>Boraginaceae</taxon>
        <taxon>Boraginoideae</taxon>
        <taxon>Lithospermeae</taxon>
        <taxon>Lithospermum</taxon>
    </lineage>
</organism>